<protein>
    <submittedName>
        <fullName evidence="2">Uncharacterized protein</fullName>
    </submittedName>
</protein>
<accession>A0A645C5K1</accession>
<sequence>MAGAEHPAQHNAAFKHAGKHGDTLVLLHLPQTDAGFPGIQEDQEGLDAHRHRHHRVQPANGRDQRHLPHKQVGQRRYKAGHKPRDVGDGIEVDDALRRVILRQQQAPGGLRHPPATV</sequence>
<proteinExistence type="predicted"/>
<gene>
    <name evidence="2" type="ORF">SDC9_116168</name>
</gene>
<organism evidence="2">
    <name type="scientific">bioreactor metagenome</name>
    <dbReference type="NCBI Taxonomy" id="1076179"/>
    <lineage>
        <taxon>unclassified sequences</taxon>
        <taxon>metagenomes</taxon>
        <taxon>ecological metagenomes</taxon>
    </lineage>
</organism>
<comment type="caution">
    <text evidence="2">The sequence shown here is derived from an EMBL/GenBank/DDBJ whole genome shotgun (WGS) entry which is preliminary data.</text>
</comment>
<dbReference type="AlphaFoldDB" id="A0A645C5K1"/>
<evidence type="ECO:0000256" key="1">
    <source>
        <dbReference type="SAM" id="MobiDB-lite"/>
    </source>
</evidence>
<feature type="region of interest" description="Disordered" evidence="1">
    <location>
        <begin position="48"/>
        <end position="90"/>
    </location>
</feature>
<reference evidence="2" key="1">
    <citation type="submission" date="2019-08" db="EMBL/GenBank/DDBJ databases">
        <authorList>
            <person name="Kucharzyk K."/>
            <person name="Murdoch R.W."/>
            <person name="Higgins S."/>
            <person name="Loffler F."/>
        </authorList>
    </citation>
    <scope>NUCLEOTIDE SEQUENCE</scope>
</reference>
<dbReference type="EMBL" id="VSSQ01022723">
    <property type="protein sequence ID" value="MPM69224.1"/>
    <property type="molecule type" value="Genomic_DNA"/>
</dbReference>
<evidence type="ECO:0000313" key="2">
    <source>
        <dbReference type="EMBL" id="MPM69224.1"/>
    </source>
</evidence>
<name>A0A645C5K1_9ZZZZ</name>
<feature type="compositionally biased region" description="Basic residues" evidence="1">
    <location>
        <begin position="67"/>
        <end position="81"/>
    </location>
</feature>